<dbReference type="GO" id="GO:0008270">
    <property type="term" value="F:zinc ion binding"/>
    <property type="evidence" value="ECO:0007669"/>
    <property type="project" value="UniProtKB-KW"/>
</dbReference>
<evidence type="ECO:0000256" key="1">
    <source>
        <dbReference type="ARBA" id="ARBA00004906"/>
    </source>
</evidence>
<evidence type="ECO:0000256" key="5">
    <source>
        <dbReference type="ARBA" id="ARBA00022833"/>
    </source>
</evidence>
<dbReference type="GO" id="GO:0061630">
    <property type="term" value="F:ubiquitin protein ligase activity"/>
    <property type="evidence" value="ECO:0007669"/>
    <property type="project" value="TreeGrafter"/>
</dbReference>
<organism evidence="9 10">
    <name type="scientific">Acorus calamus</name>
    <name type="common">Sweet flag</name>
    <dbReference type="NCBI Taxonomy" id="4465"/>
    <lineage>
        <taxon>Eukaryota</taxon>
        <taxon>Viridiplantae</taxon>
        <taxon>Streptophyta</taxon>
        <taxon>Embryophyta</taxon>
        <taxon>Tracheophyta</taxon>
        <taxon>Spermatophyta</taxon>
        <taxon>Magnoliopsida</taxon>
        <taxon>Liliopsida</taxon>
        <taxon>Acoraceae</taxon>
        <taxon>Acorus</taxon>
    </lineage>
</organism>
<feature type="domain" description="RING-type" evidence="8">
    <location>
        <begin position="52"/>
        <end position="77"/>
    </location>
</feature>
<evidence type="ECO:0000256" key="2">
    <source>
        <dbReference type="ARBA" id="ARBA00022723"/>
    </source>
</evidence>
<name>A0AAV9FH69_ACOCL</name>
<dbReference type="InterPro" id="IPR024766">
    <property type="entry name" value="Znf_RING_H2"/>
</dbReference>
<comment type="pathway">
    <text evidence="1">Protein modification; protein ubiquitination.</text>
</comment>
<evidence type="ECO:0000259" key="8">
    <source>
        <dbReference type="PROSITE" id="PS50089"/>
    </source>
</evidence>
<dbReference type="PANTHER" id="PTHR15710:SF243">
    <property type="entry name" value="E3 UBIQUITIN-PROTEIN LIGASE PRAJA-2 ISOFORM X1"/>
    <property type="match status" value="1"/>
</dbReference>
<reference evidence="9" key="2">
    <citation type="submission" date="2023-06" db="EMBL/GenBank/DDBJ databases">
        <authorList>
            <person name="Ma L."/>
            <person name="Liu K.-W."/>
            <person name="Li Z."/>
            <person name="Hsiao Y.-Y."/>
            <person name="Qi Y."/>
            <person name="Fu T."/>
            <person name="Tang G."/>
            <person name="Zhang D."/>
            <person name="Sun W.-H."/>
            <person name="Liu D.-K."/>
            <person name="Li Y."/>
            <person name="Chen G.-Z."/>
            <person name="Liu X.-D."/>
            <person name="Liao X.-Y."/>
            <person name="Jiang Y.-T."/>
            <person name="Yu X."/>
            <person name="Hao Y."/>
            <person name="Huang J."/>
            <person name="Zhao X.-W."/>
            <person name="Ke S."/>
            <person name="Chen Y.-Y."/>
            <person name="Wu W.-L."/>
            <person name="Hsu J.-L."/>
            <person name="Lin Y.-F."/>
            <person name="Huang M.-D."/>
            <person name="Li C.-Y."/>
            <person name="Huang L."/>
            <person name="Wang Z.-W."/>
            <person name="Zhao X."/>
            <person name="Zhong W.-Y."/>
            <person name="Peng D.-H."/>
            <person name="Ahmad S."/>
            <person name="Lan S."/>
            <person name="Zhang J.-S."/>
            <person name="Tsai W.-C."/>
            <person name="Van De Peer Y."/>
            <person name="Liu Z.-J."/>
        </authorList>
    </citation>
    <scope>NUCLEOTIDE SEQUENCE</scope>
    <source>
        <strain evidence="9">CP</strain>
        <tissue evidence="9">Leaves</tissue>
    </source>
</reference>
<accession>A0AAV9FH69</accession>
<evidence type="ECO:0000313" key="9">
    <source>
        <dbReference type="EMBL" id="KAK1325270.1"/>
    </source>
</evidence>
<dbReference type="Pfam" id="PF12678">
    <property type="entry name" value="zf-rbx1"/>
    <property type="match status" value="1"/>
</dbReference>
<protein>
    <submittedName>
        <fullName evidence="9">E3 ubiquitin-protein ligase RING1-like</fullName>
    </submittedName>
</protein>
<evidence type="ECO:0000256" key="4">
    <source>
        <dbReference type="ARBA" id="ARBA00022786"/>
    </source>
</evidence>
<dbReference type="AlphaFoldDB" id="A0AAV9FH69"/>
<dbReference type="EMBL" id="JAUJYO010000001">
    <property type="protein sequence ID" value="KAK1325270.1"/>
    <property type="molecule type" value="Genomic_DNA"/>
</dbReference>
<evidence type="ECO:0000313" key="10">
    <source>
        <dbReference type="Proteomes" id="UP001180020"/>
    </source>
</evidence>
<dbReference type="Gene3D" id="3.30.40.10">
    <property type="entry name" value="Zinc/RING finger domain, C3HC4 (zinc finger)"/>
    <property type="match status" value="1"/>
</dbReference>
<proteinExistence type="predicted"/>
<dbReference type="GO" id="GO:0016567">
    <property type="term" value="P:protein ubiquitination"/>
    <property type="evidence" value="ECO:0007669"/>
    <property type="project" value="TreeGrafter"/>
</dbReference>
<dbReference type="Proteomes" id="UP001180020">
    <property type="component" value="Unassembled WGS sequence"/>
</dbReference>
<keyword evidence="10" id="KW-1185">Reference proteome</keyword>
<keyword evidence="5" id="KW-0862">Zinc</keyword>
<keyword evidence="2" id="KW-0479">Metal-binding</keyword>
<reference evidence="9" key="1">
    <citation type="journal article" date="2023" name="Nat. Commun.">
        <title>Diploid and tetraploid genomes of Acorus and the evolution of monocots.</title>
        <authorList>
            <person name="Ma L."/>
            <person name="Liu K.W."/>
            <person name="Li Z."/>
            <person name="Hsiao Y.Y."/>
            <person name="Qi Y."/>
            <person name="Fu T."/>
            <person name="Tang G.D."/>
            <person name="Zhang D."/>
            <person name="Sun W.H."/>
            <person name="Liu D.K."/>
            <person name="Li Y."/>
            <person name="Chen G.Z."/>
            <person name="Liu X.D."/>
            <person name="Liao X.Y."/>
            <person name="Jiang Y.T."/>
            <person name="Yu X."/>
            <person name="Hao Y."/>
            <person name="Huang J."/>
            <person name="Zhao X.W."/>
            <person name="Ke S."/>
            <person name="Chen Y.Y."/>
            <person name="Wu W.L."/>
            <person name="Hsu J.L."/>
            <person name="Lin Y.F."/>
            <person name="Huang M.D."/>
            <person name="Li C.Y."/>
            <person name="Huang L."/>
            <person name="Wang Z.W."/>
            <person name="Zhao X."/>
            <person name="Zhong W.Y."/>
            <person name="Peng D.H."/>
            <person name="Ahmad S."/>
            <person name="Lan S."/>
            <person name="Zhang J.S."/>
            <person name="Tsai W.C."/>
            <person name="Van de Peer Y."/>
            <person name="Liu Z.J."/>
        </authorList>
    </citation>
    <scope>NUCLEOTIDE SEQUENCE</scope>
    <source>
        <strain evidence="9">CP</strain>
    </source>
</reference>
<dbReference type="GO" id="GO:0005737">
    <property type="term" value="C:cytoplasm"/>
    <property type="evidence" value="ECO:0007669"/>
    <property type="project" value="TreeGrafter"/>
</dbReference>
<dbReference type="InterPro" id="IPR013083">
    <property type="entry name" value="Znf_RING/FYVE/PHD"/>
</dbReference>
<keyword evidence="3 6" id="KW-0863">Zinc-finger</keyword>
<evidence type="ECO:0000256" key="6">
    <source>
        <dbReference type="PROSITE-ProRule" id="PRU00175"/>
    </source>
</evidence>
<gene>
    <name evidence="9" type="ORF">QJS10_CPA01g00399</name>
</gene>
<evidence type="ECO:0000256" key="3">
    <source>
        <dbReference type="ARBA" id="ARBA00022771"/>
    </source>
</evidence>
<evidence type="ECO:0000256" key="7">
    <source>
        <dbReference type="SAM" id="MobiDB-lite"/>
    </source>
</evidence>
<keyword evidence="4" id="KW-0833">Ubl conjugation pathway</keyword>
<feature type="region of interest" description="Disordered" evidence="7">
    <location>
        <begin position="1"/>
        <end position="33"/>
    </location>
</feature>
<dbReference type="PANTHER" id="PTHR15710">
    <property type="entry name" value="E3 UBIQUITIN-PROTEIN LIGASE PRAJA"/>
    <property type="match status" value="1"/>
</dbReference>
<dbReference type="SUPFAM" id="SSF57850">
    <property type="entry name" value="RING/U-box"/>
    <property type="match status" value="1"/>
</dbReference>
<comment type="caution">
    <text evidence="9">The sequence shown here is derived from an EMBL/GenBank/DDBJ whole genome shotgun (WGS) entry which is preliminary data.</text>
</comment>
<dbReference type="PROSITE" id="PS50089">
    <property type="entry name" value="ZF_RING_2"/>
    <property type="match status" value="1"/>
</dbReference>
<sequence length="103" mass="11591">MFYRFGKVGSPYPDALSPGIKRSASNGSRSPASKAAVEALMEVEPWRVATRMPCMHLFHGHCILTWLSYQHTCPLCRFELPTDDDDDDAEWIGRTGFHHVIGI</sequence>
<dbReference type="InterPro" id="IPR001841">
    <property type="entry name" value="Znf_RING"/>
</dbReference>